<proteinExistence type="predicted"/>
<dbReference type="EMBL" id="JXTC01000490">
    <property type="protein sequence ID" value="PON50131.1"/>
    <property type="molecule type" value="Genomic_DNA"/>
</dbReference>
<reference evidence="2" key="1">
    <citation type="submission" date="2016-06" db="EMBL/GenBank/DDBJ databases">
        <title>Parallel loss of symbiosis genes in relatives of nitrogen-fixing non-legume Parasponia.</title>
        <authorList>
            <person name="Van Velzen R."/>
            <person name="Holmer R."/>
            <person name="Bu F."/>
            <person name="Rutten L."/>
            <person name="Van Zeijl A."/>
            <person name="Liu W."/>
            <person name="Santuari L."/>
            <person name="Cao Q."/>
            <person name="Sharma T."/>
            <person name="Shen D."/>
            <person name="Roswanjaya Y."/>
            <person name="Wardhani T."/>
            <person name="Kalhor M.S."/>
            <person name="Jansen J."/>
            <person name="Van den Hoogen J."/>
            <person name="Gungor B."/>
            <person name="Hartog M."/>
            <person name="Hontelez J."/>
            <person name="Verver J."/>
            <person name="Yang W.-C."/>
            <person name="Schijlen E."/>
            <person name="Repin R."/>
            <person name="Schilthuizen M."/>
            <person name="Schranz E."/>
            <person name="Heidstra R."/>
            <person name="Miyata K."/>
            <person name="Fedorova E."/>
            <person name="Kohlen W."/>
            <person name="Bisseling T."/>
            <person name="Smit S."/>
            <person name="Geurts R."/>
        </authorList>
    </citation>
    <scope>NUCLEOTIDE SEQUENCE [LARGE SCALE GENOMIC DNA]</scope>
    <source>
        <strain evidence="2">cv. RG33-2</strain>
    </source>
</reference>
<evidence type="ECO:0000313" key="2">
    <source>
        <dbReference type="Proteomes" id="UP000237000"/>
    </source>
</evidence>
<organism evidence="1 2">
    <name type="scientific">Trema orientale</name>
    <name type="common">Charcoal tree</name>
    <name type="synonym">Celtis orientalis</name>
    <dbReference type="NCBI Taxonomy" id="63057"/>
    <lineage>
        <taxon>Eukaryota</taxon>
        <taxon>Viridiplantae</taxon>
        <taxon>Streptophyta</taxon>
        <taxon>Embryophyta</taxon>
        <taxon>Tracheophyta</taxon>
        <taxon>Spermatophyta</taxon>
        <taxon>Magnoliopsida</taxon>
        <taxon>eudicotyledons</taxon>
        <taxon>Gunneridae</taxon>
        <taxon>Pentapetalae</taxon>
        <taxon>rosids</taxon>
        <taxon>fabids</taxon>
        <taxon>Rosales</taxon>
        <taxon>Cannabaceae</taxon>
        <taxon>Trema</taxon>
    </lineage>
</organism>
<comment type="caution">
    <text evidence="1">The sequence shown here is derived from an EMBL/GenBank/DDBJ whole genome shotgun (WGS) entry which is preliminary data.</text>
</comment>
<dbReference type="OrthoDB" id="10593599at2759"/>
<sequence>MGAAKHQFHFSFTISDITASVLSLKKGERGQDQLHGVGVKLSEFFPLLLGLRSHDVHWYLSFVMEPSISIIPQEPRVPHKAFNGFSPSLVSKSQHVHQKIWVLEGLKLLS</sequence>
<protein>
    <submittedName>
        <fullName evidence="1">Uncharacterized protein</fullName>
    </submittedName>
</protein>
<gene>
    <name evidence="1" type="ORF">TorRG33x02_315540</name>
</gene>
<dbReference type="Proteomes" id="UP000237000">
    <property type="component" value="Unassembled WGS sequence"/>
</dbReference>
<keyword evidence="2" id="KW-1185">Reference proteome</keyword>
<evidence type="ECO:0000313" key="1">
    <source>
        <dbReference type="EMBL" id="PON50131.1"/>
    </source>
</evidence>
<dbReference type="AlphaFoldDB" id="A0A2P5BMW0"/>
<accession>A0A2P5BMW0</accession>
<dbReference type="InParanoid" id="A0A2P5BMW0"/>
<name>A0A2P5BMW0_TREOI</name>